<keyword evidence="3" id="KW-0496">Mitochondrion</keyword>
<protein>
    <recommendedName>
        <fullName evidence="4">ATPase inhibitor, mitochondrial</fullName>
    </recommendedName>
</protein>
<evidence type="ECO:0000256" key="3">
    <source>
        <dbReference type="ARBA" id="ARBA00023128"/>
    </source>
</evidence>
<comment type="function">
    <text evidence="4">Inhibits the enzyme activity of ATPase.</text>
</comment>
<dbReference type="GeneID" id="85224817"/>
<evidence type="ECO:0000313" key="7">
    <source>
        <dbReference type="EMBL" id="WFD38219.1"/>
    </source>
</evidence>
<feature type="coiled-coil region" evidence="5">
    <location>
        <begin position="48"/>
        <end position="85"/>
    </location>
</feature>
<dbReference type="AlphaFoldDB" id="A0AAF0JA21"/>
<evidence type="ECO:0000256" key="5">
    <source>
        <dbReference type="SAM" id="Coils"/>
    </source>
</evidence>
<comment type="similarity">
    <text evidence="2 4">Belongs to the ATPase inhibitor family.</text>
</comment>
<evidence type="ECO:0000256" key="4">
    <source>
        <dbReference type="RuleBase" id="RU368087"/>
    </source>
</evidence>
<keyword evidence="5" id="KW-0175">Coiled coil</keyword>
<dbReference type="Gene3D" id="1.20.5.500">
    <property type="entry name" value="Single helix bin"/>
    <property type="match status" value="1"/>
</dbReference>
<dbReference type="GO" id="GO:0042030">
    <property type="term" value="F:ATPase inhibitor activity"/>
    <property type="evidence" value="ECO:0007669"/>
    <property type="project" value="InterPro"/>
</dbReference>
<gene>
    <name evidence="7" type="ORF">MJAP1_001168</name>
</gene>
<accession>A0AAF0JA21</accession>
<sequence>MLALRTTNLPIRSALTRASGAIRMYSDNPVGSDGTAGATAQSQGWKKREQASEDYYVLEQEKQKLQKLRESLEKQQKVVDDLHQEKK</sequence>
<dbReference type="RefSeq" id="XP_060121116.1">
    <property type="nucleotide sequence ID" value="XM_060265133.1"/>
</dbReference>
<reference evidence="7" key="1">
    <citation type="submission" date="2023-03" db="EMBL/GenBank/DDBJ databases">
        <title>Mating type loci evolution in Malassezia.</title>
        <authorList>
            <person name="Coelho M.A."/>
        </authorList>
    </citation>
    <scope>NUCLEOTIDE SEQUENCE</scope>
    <source>
        <strain evidence="7">CBS 9431</strain>
    </source>
</reference>
<evidence type="ECO:0000313" key="8">
    <source>
        <dbReference type="Proteomes" id="UP001217754"/>
    </source>
</evidence>
<dbReference type="InterPro" id="IPR007648">
    <property type="entry name" value="ATPase_inhibitor_mt"/>
</dbReference>
<keyword evidence="8" id="KW-1185">Reference proteome</keyword>
<proteinExistence type="inferred from homology"/>
<dbReference type="Pfam" id="PF04568">
    <property type="entry name" value="IATP"/>
    <property type="match status" value="1"/>
</dbReference>
<evidence type="ECO:0000256" key="6">
    <source>
        <dbReference type="SAM" id="MobiDB-lite"/>
    </source>
</evidence>
<name>A0AAF0JA21_9BASI</name>
<evidence type="ECO:0000256" key="2">
    <source>
        <dbReference type="ARBA" id="ARBA00010901"/>
    </source>
</evidence>
<evidence type="ECO:0000256" key="1">
    <source>
        <dbReference type="ARBA" id="ARBA00004173"/>
    </source>
</evidence>
<organism evidence="7 8">
    <name type="scientific">Malassezia japonica</name>
    <dbReference type="NCBI Taxonomy" id="223818"/>
    <lineage>
        <taxon>Eukaryota</taxon>
        <taxon>Fungi</taxon>
        <taxon>Dikarya</taxon>
        <taxon>Basidiomycota</taxon>
        <taxon>Ustilaginomycotina</taxon>
        <taxon>Malasseziomycetes</taxon>
        <taxon>Malasseziales</taxon>
        <taxon>Malasseziaceae</taxon>
        <taxon>Malassezia</taxon>
    </lineage>
</organism>
<dbReference type="Proteomes" id="UP001217754">
    <property type="component" value="Chromosome 2"/>
</dbReference>
<feature type="region of interest" description="Disordered" evidence="6">
    <location>
        <begin position="25"/>
        <end position="46"/>
    </location>
</feature>
<dbReference type="GO" id="GO:0005739">
    <property type="term" value="C:mitochondrion"/>
    <property type="evidence" value="ECO:0007669"/>
    <property type="project" value="UniProtKB-SubCell"/>
</dbReference>
<comment type="subcellular location">
    <subcellularLocation>
        <location evidence="1">Mitochondrion</location>
    </subcellularLocation>
</comment>
<dbReference type="EMBL" id="CP119959">
    <property type="protein sequence ID" value="WFD38219.1"/>
    <property type="molecule type" value="Genomic_DNA"/>
</dbReference>